<feature type="transmembrane region" description="Helical" evidence="8">
    <location>
        <begin position="80"/>
        <end position="96"/>
    </location>
</feature>
<evidence type="ECO:0000256" key="5">
    <source>
        <dbReference type="ARBA" id="ARBA00022989"/>
    </source>
</evidence>
<dbReference type="Pfam" id="PF09594">
    <property type="entry name" value="GT87"/>
    <property type="match status" value="1"/>
</dbReference>
<comment type="caution">
    <text evidence="9">The sequence shown here is derived from an EMBL/GenBank/DDBJ whole genome shotgun (WGS) entry which is preliminary data.</text>
</comment>
<comment type="similarity">
    <text evidence="7">Belongs to the glycosyltransferase 87 family.</text>
</comment>
<feature type="transmembrane region" description="Helical" evidence="8">
    <location>
        <begin position="21"/>
        <end position="41"/>
    </location>
</feature>
<evidence type="ECO:0008006" key="11">
    <source>
        <dbReference type="Google" id="ProtNLM"/>
    </source>
</evidence>
<protein>
    <recommendedName>
        <fullName evidence="11">DUF2029 domain-containing protein</fullName>
    </recommendedName>
</protein>
<dbReference type="Proteomes" id="UP000325576">
    <property type="component" value="Unassembled WGS sequence"/>
</dbReference>
<reference evidence="9 10" key="1">
    <citation type="journal article" date="2017" name="Poromechanics V (2013)">
        <title>Genomic Characterization of the Arsenic-Tolerant Actinobacterium, &lt;i&gt;Rhodococcus erythropolis&lt;/i&gt; S43.</title>
        <authorList>
            <person name="Retamal-Morales G."/>
            <person name="Mehnert M."/>
            <person name="Schwabe R."/>
            <person name="Tischler D."/>
            <person name="Schloemann M."/>
            <person name="Levican G.J."/>
        </authorList>
    </citation>
    <scope>NUCLEOTIDE SEQUENCE [LARGE SCALE GENOMIC DNA]</scope>
    <source>
        <strain evidence="9 10">S43</strain>
    </source>
</reference>
<feature type="transmembrane region" description="Helical" evidence="8">
    <location>
        <begin position="338"/>
        <end position="354"/>
    </location>
</feature>
<feature type="transmembrane region" description="Helical" evidence="8">
    <location>
        <begin position="176"/>
        <end position="200"/>
    </location>
</feature>
<keyword evidence="3" id="KW-0808">Transferase</keyword>
<feature type="transmembrane region" description="Helical" evidence="8">
    <location>
        <begin position="374"/>
        <end position="391"/>
    </location>
</feature>
<feature type="transmembrane region" description="Helical" evidence="8">
    <location>
        <begin position="263"/>
        <end position="284"/>
    </location>
</feature>
<evidence type="ECO:0000256" key="6">
    <source>
        <dbReference type="ARBA" id="ARBA00023136"/>
    </source>
</evidence>
<feature type="transmembrane region" description="Helical" evidence="8">
    <location>
        <begin position="315"/>
        <end position="331"/>
    </location>
</feature>
<feature type="transmembrane region" description="Helical" evidence="8">
    <location>
        <begin position="207"/>
        <end position="226"/>
    </location>
</feature>
<comment type="subcellular location">
    <subcellularLocation>
        <location evidence="1">Cell membrane</location>
        <topology evidence="1">Multi-pass membrane protein</topology>
    </subcellularLocation>
</comment>
<dbReference type="AlphaFoldDB" id="A0A0C2VNX8"/>
<keyword evidence="2" id="KW-1003">Cell membrane</keyword>
<evidence type="ECO:0000256" key="7">
    <source>
        <dbReference type="ARBA" id="ARBA00024033"/>
    </source>
</evidence>
<name>A0A0C2VNX8_RHOER</name>
<feature type="transmembrane region" description="Helical" evidence="8">
    <location>
        <begin position="150"/>
        <end position="170"/>
    </location>
</feature>
<evidence type="ECO:0000256" key="3">
    <source>
        <dbReference type="ARBA" id="ARBA00022679"/>
    </source>
</evidence>
<organism evidence="9 10">
    <name type="scientific">Rhodococcus erythropolis</name>
    <name type="common">Arthrobacter picolinophilus</name>
    <dbReference type="NCBI Taxonomy" id="1833"/>
    <lineage>
        <taxon>Bacteria</taxon>
        <taxon>Bacillati</taxon>
        <taxon>Actinomycetota</taxon>
        <taxon>Actinomycetes</taxon>
        <taxon>Mycobacteriales</taxon>
        <taxon>Nocardiaceae</taxon>
        <taxon>Rhodococcus</taxon>
        <taxon>Rhodococcus erythropolis group</taxon>
    </lineage>
</organism>
<feature type="transmembrane region" description="Helical" evidence="8">
    <location>
        <begin position="291"/>
        <end position="309"/>
    </location>
</feature>
<keyword evidence="6 8" id="KW-0472">Membrane</keyword>
<evidence type="ECO:0000256" key="8">
    <source>
        <dbReference type="SAM" id="Phobius"/>
    </source>
</evidence>
<dbReference type="EMBL" id="MRBO01000001">
    <property type="protein sequence ID" value="KAB2587458.1"/>
    <property type="molecule type" value="Genomic_DNA"/>
</dbReference>
<evidence type="ECO:0000256" key="4">
    <source>
        <dbReference type="ARBA" id="ARBA00022692"/>
    </source>
</evidence>
<sequence>MYRAEVFLRQLEPRTGRTTQQVVNFVLWPIAVMTVLNRVIVTAVNGAITDDFRPVYNAALAFWNGRDVYTADFNSVDPHYLYPPSGSLLMAPLAILDPERSRWLFIGVNAVAILVALYLLLRLFDLTISSIAAPILVLGAFMSETVTNTLVFTNINGLVLLGEVAFLLLLMRKKDLWAGAAIGLTIAVKPTLAPLLLLPLVRGQWKVLVTALGIPFILTVVAWPLASDPMDFVRRTVPYLLESRDYFNSSIVGNGAYFGLPEWLILLLRVVLAAMVVVSLWLLYRYYRNDELFFLTTATGVIMTASFLLPSLGQMYYSMMLLPLLMSVVLKNSVMRNWPAWLAVYGFMTFDSWWSNRWPTFGRAAEYTKSTLGWSLLLILIFCVLGYRYLVARREGRLDRGIDPAYLLDPPLDTVSPADEAETATKH</sequence>
<feature type="transmembrane region" description="Helical" evidence="8">
    <location>
        <begin position="126"/>
        <end position="143"/>
    </location>
</feature>
<dbReference type="GO" id="GO:0016758">
    <property type="term" value="F:hexosyltransferase activity"/>
    <property type="evidence" value="ECO:0007669"/>
    <property type="project" value="InterPro"/>
</dbReference>
<dbReference type="InterPro" id="IPR018584">
    <property type="entry name" value="GT87"/>
</dbReference>
<accession>A0A0C2VNX8</accession>
<evidence type="ECO:0000256" key="2">
    <source>
        <dbReference type="ARBA" id="ARBA00022475"/>
    </source>
</evidence>
<evidence type="ECO:0000313" key="9">
    <source>
        <dbReference type="EMBL" id="KAB2587458.1"/>
    </source>
</evidence>
<keyword evidence="5 8" id="KW-1133">Transmembrane helix</keyword>
<proteinExistence type="inferred from homology"/>
<gene>
    <name evidence="9" type="ORF">BS297_00015</name>
</gene>
<dbReference type="GO" id="GO:0005886">
    <property type="term" value="C:plasma membrane"/>
    <property type="evidence" value="ECO:0007669"/>
    <property type="project" value="UniProtKB-SubCell"/>
</dbReference>
<evidence type="ECO:0000313" key="10">
    <source>
        <dbReference type="Proteomes" id="UP000325576"/>
    </source>
</evidence>
<keyword evidence="4 8" id="KW-0812">Transmembrane</keyword>
<evidence type="ECO:0000256" key="1">
    <source>
        <dbReference type="ARBA" id="ARBA00004651"/>
    </source>
</evidence>
<feature type="transmembrane region" description="Helical" evidence="8">
    <location>
        <begin position="103"/>
        <end position="120"/>
    </location>
</feature>